<gene>
    <name evidence="1" type="ORF">A5742_31420</name>
</gene>
<dbReference type="EMBL" id="MBER01000097">
    <property type="protein sequence ID" value="OMC41892.1"/>
    <property type="molecule type" value="Genomic_DNA"/>
</dbReference>
<evidence type="ECO:0000313" key="1">
    <source>
        <dbReference type="EMBL" id="OMC41892.1"/>
    </source>
</evidence>
<reference evidence="1 2" key="1">
    <citation type="submission" date="2016-07" db="EMBL/GenBank/DDBJ databases">
        <authorList>
            <person name="Sutton G."/>
            <person name="Brinkac L."/>
            <person name="Sanka R."/>
            <person name="Adams M."/>
            <person name="Lau E."/>
            <person name="Kumar A."/>
            <person name="Macaden R."/>
        </authorList>
    </citation>
    <scope>NUCLEOTIDE SEQUENCE [LARGE SCALE GENOMIC DNA]</scope>
    <source>
        <strain evidence="1 2">GA-0871</strain>
    </source>
</reference>
<protein>
    <submittedName>
        <fullName evidence="1">Uncharacterized protein</fullName>
    </submittedName>
</protein>
<name>A0ABD6QJH0_MYCFO</name>
<dbReference type="Proteomes" id="UP000187001">
    <property type="component" value="Unassembled WGS sequence"/>
</dbReference>
<sequence length="120" mass="12948">MTDRITTVIADDLLSKVNVDLTSPFARGQVARAILAALKAARIAVVELAETQIDPEWGDEYWSVPSGYDKNPGKLRIETGYRDGVPRISITSVRTPMPITEVDAYVSALLAAKSAAEASE</sequence>
<proteinExistence type="predicted"/>
<dbReference type="AlphaFoldDB" id="A0ABD6QJH0"/>
<accession>A0ABD6QJH0</accession>
<organism evidence="1 2">
    <name type="scientific">Mycolicibacterium fortuitum</name>
    <name type="common">Mycobacterium fortuitum</name>
    <dbReference type="NCBI Taxonomy" id="1766"/>
    <lineage>
        <taxon>Bacteria</taxon>
        <taxon>Bacillati</taxon>
        <taxon>Actinomycetota</taxon>
        <taxon>Actinomycetes</taxon>
        <taxon>Mycobacteriales</taxon>
        <taxon>Mycobacteriaceae</taxon>
        <taxon>Mycolicibacterium</taxon>
    </lineage>
</organism>
<dbReference type="RefSeq" id="WP_076206192.1">
    <property type="nucleotide sequence ID" value="NZ_MBER01000097.1"/>
</dbReference>
<comment type="caution">
    <text evidence="1">The sequence shown here is derived from an EMBL/GenBank/DDBJ whole genome shotgun (WGS) entry which is preliminary data.</text>
</comment>
<evidence type="ECO:0000313" key="2">
    <source>
        <dbReference type="Proteomes" id="UP000187001"/>
    </source>
</evidence>